<dbReference type="PANTHER" id="PTHR24416">
    <property type="entry name" value="TYROSINE-PROTEIN KINASE RECEPTOR"/>
    <property type="match status" value="1"/>
</dbReference>
<dbReference type="SUPFAM" id="SSF56112">
    <property type="entry name" value="Protein kinase-like (PK-like)"/>
    <property type="match status" value="1"/>
</dbReference>
<dbReference type="GO" id="GO:0043235">
    <property type="term" value="C:receptor complex"/>
    <property type="evidence" value="ECO:0007669"/>
    <property type="project" value="TreeGrafter"/>
</dbReference>
<evidence type="ECO:0000313" key="5">
    <source>
        <dbReference type="WBParaSite" id="ACRNAN_scaffold2059.g30244.t1"/>
    </source>
</evidence>
<keyword evidence="2" id="KW-0547">Nucleotide-binding</keyword>
<dbReference type="InterPro" id="IPR017441">
    <property type="entry name" value="Protein_kinase_ATP_BS"/>
</dbReference>
<dbReference type="WBParaSite" id="ACRNAN_scaffold2059.g30244.t1">
    <property type="protein sequence ID" value="ACRNAN_scaffold2059.g30244.t1"/>
    <property type="gene ID" value="ACRNAN_scaffold2059.g30244"/>
</dbReference>
<keyword evidence="2" id="KW-0067">ATP-binding</keyword>
<dbReference type="InterPro" id="IPR050122">
    <property type="entry name" value="RTK"/>
</dbReference>
<dbReference type="Pfam" id="PF07714">
    <property type="entry name" value="PK_Tyr_Ser-Thr"/>
    <property type="match status" value="1"/>
</dbReference>
<name>A0A914D7I1_9BILA</name>
<protein>
    <submittedName>
        <fullName evidence="5">Protein kinase domain-containing protein</fullName>
    </submittedName>
</protein>
<dbReference type="GO" id="GO:0005886">
    <property type="term" value="C:plasma membrane"/>
    <property type="evidence" value="ECO:0007669"/>
    <property type="project" value="TreeGrafter"/>
</dbReference>
<dbReference type="GO" id="GO:0004714">
    <property type="term" value="F:transmembrane receptor protein tyrosine kinase activity"/>
    <property type="evidence" value="ECO:0007669"/>
    <property type="project" value="TreeGrafter"/>
</dbReference>
<dbReference type="PANTHER" id="PTHR24416:SF611">
    <property type="entry name" value="TYROSINE-PROTEIN KINASE TRANSMEMBRANE RECEPTOR ROR"/>
    <property type="match status" value="1"/>
</dbReference>
<proteinExistence type="predicted"/>
<dbReference type="GO" id="GO:0007169">
    <property type="term" value="P:cell surface receptor protein tyrosine kinase signaling pathway"/>
    <property type="evidence" value="ECO:0007669"/>
    <property type="project" value="TreeGrafter"/>
</dbReference>
<evidence type="ECO:0000256" key="2">
    <source>
        <dbReference type="PROSITE-ProRule" id="PRU10141"/>
    </source>
</evidence>
<dbReference type="AlphaFoldDB" id="A0A914D7I1"/>
<dbReference type="InterPro" id="IPR000719">
    <property type="entry name" value="Prot_kinase_dom"/>
</dbReference>
<dbReference type="Gene3D" id="1.10.510.10">
    <property type="entry name" value="Transferase(Phosphotransferase) domain 1"/>
    <property type="match status" value="1"/>
</dbReference>
<organism evidence="4 5">
    <name type="scientific">Acrobeloides nanus</name>
    <dbReference type="NCBI Taxonomy" id="290746"/>
    <lineage>
        <taxon>Eukaryota</taxon>
        <taxon>Metazoa</taxon>
        <taxon>Ecdysozoa</taxon>
        <taxon>Nematoda</taxon>
        <taxon>Chromadorea</taxon>
        <taxon>Rhabditida</taxon>
        <taxon>Tylenchina</taxon>
        <taxon>Cephalobomorpha</taxon>
        <taxon>Cephaloboidea</taxon>
        <taxon>Cephalobidae</taxon>
        <taxon>Acrobeloides</taxon>
    </lineage>
</organism>
<dbReference type="PROSITE" id="PS00107">
    <property type="entry name" value="PROTEIN_KINASE_ATP"/>
    <property type="match status" value="1"/>
</dbReference>
<keyword evidence="4" id="KW-1185">Reference proteome</keyword>
<dbReference type="PROSITE" id="PS50011">
    <property type="entry name" value="PROTEIN_KINASE_DOM"/>
    <property type="match status" value="1"/>
</dbReference>
<accession>A0A914D7I1</accession>
<feature type="binding site" evidence="2">
    <location>
        <position position="52"/>
    </location>
    <ligand>
        <name>ATP</name>
        <dbReference type="ChEBI" id="CHEBI:30616"/>
    </ligand>
</feature>
<dbReference type="GO" id="GO:0005524">
    <property type="term" value="F:ATP binding"/>
    <property type="evidence" value="ECO:0007669"/>
    <property type="project" value="UniProtKB-UniRule"/>
</dbReference>
<sequence length="299" mass="35008">MSKRNKFASYTRITQDMYTIDLDNRLGSGYFGSVYMGTLKNNHGKSVPVAIKILKAKGDIHPSDRIREAEVMTQLRNIQHKHLALIYAVKKDDKEFSKFVCSKWASIELLEDNTKFSEFSDVWAFGVTCWEIINFGREPYEDLKYDEKLKDNLLERFQKEHFLEPPSICDATFYRKTMLECWSIQIEKRPSFKKLKQLFKYYNKSPESYVQVSLCNKENQDFDQIFNNFSHEASNVEIKGEENLNSYLKSSQNEKFTKSKDDYKSKTILKKESFAELEMLITIKNDAKEADQNGISSMP</sequence>
<comment type="subcellular location">
    <subcellularLocation>
        <location evidence="1">Membrane</location>
        <topology evidence="1">Single-pass membrane protein</topology>
    </subcellularLocation>
</comment>
<dbReference type="Proteomes" id="UP000887540">
    <property type="component" value="Unplaced"/>
</dbReference>
<dbReference type="Gene3D" id="3.30.200.20">
    <property type="entry name" value="Phosphorylase Kinase, domain 1"/>
    <property type="match status" value="1"/>
</dbReference>
<feature type="domain" description="Protein kinase" evidence="3">
    <location>
        <begin position="1"/>
        <end position="202"/>
    </location>
</feature>
<reference evidence="5" key="1">
    <citation type="submission" date="2022-11" db="UniProtKB">
        <authorList>
            <consortium name="WormBaseParasite"/>
        </authorList>
    </citation>
    <scope>IDENTIFICATION</scope>
</reference>
<evidence type="ECO:0000313" key="4">
    <source>
        <dbReference type="Proteomes" id="UP000887540"/>
    </source>
</evidence>
<dbReference type="InterPro" id="IPR011009">
    <property type="entry name" value="Kinase-like_dom_sf"/>
</dbReference>
<dbReference type="InterPro" id="IPR001245">
    <property type="entry name" value="Ser-Thr/Tyr_kinase_cat_dom"/>
</dbReference>
<evidence type="ECO:0000259" key="3">
    <source>
        <dbReference type="PROSITE" id="PS50011"/>
    </source>
</evidence>
<evidence type="ECO:0000256" key="1">
    <source>
        <dbReference type="ARBA" id="ARBA00004167"/>
    </source>
</evidence>